<keyword evidence="2" id="KW-0812">Transmembrane</keyword>
<evidence type="ECO:0000313" key="7">
    <source>
        <dbReference type="Proteomes" id="UP000326302"/>
    </source>
</evidence>
<evidence type="ECO:0000313" key="8">
    <source>
        <dbReference type="Proteomes" id="UP000326865"/>
    </source>
</evidence>
<comment type="caution">
    <text evidence="3">The sequence shown here is derived from an EMBL/GenBank/DDBJ whole genome shotgun (WGS) entry which is preliminary data.</text>
</comment>
<evidence type="ECO:0000313" key="4">
    <source>
        <dbReference type="EMBL" id="KAB7517361.1"/>
    </source>
</evidence>
<organism evidence="3 8">
    <name type="scientific">Halosegnis rubeus</name>
    <dbReference type="NCBI Taxonomy" id="2212850"/>
    <lineage>
        <taxon>Archaea</taxon>
        <taxon>Methanobacteriati</taxon>
        <taxon>Methanobacteriota</taxon>
        <taxon>Stenosarchaea group</taxon>
        <taxon>Halobacteria</taxon>
        <taxon>Halobacteriales</taxon>
        <taxon>Natronomonadaceae</taxon>
        <taxon>Halosegnis</taxon>
    </lineage>
</organism>
<name>A0A5N5U4G2_9EURY</name>
<feature type="compositionally biased region" description="Polar residues" evidence="1">
    <location>
        <begin position="97"/>
        <end position="107"/>
    </location>
</feature>
<accession>A0A5N5UIB5</accession>
<dbReference type="GO" id="GO:0005886">
    <property type="term" value="C:plasma membrane"/>
    <property type="evidence" value="ECO:0007669"/>
    <property type="project" value="TreeGrafter"/>
</dbReference>
<reference evidence="6 7" key="1">
    <citation type="submission" date="2019-10" db="EMBL/GenBank/DDBJ databases">
        <title>Unraveling microbial dark matter from salterns through culturing: the case of the genus Halosegnis.</title>
        <authorList>
            <person name="Duran-Viseras A."/>
            <person name="Andrei A.-S."/>
            <person name="Vera-Gargallo B."/>
            <person name="Ghai R."/>
            <person name="Sanchez-Porro C."/>
            <person name="Ventosa A."/>
        </authorList>
    </citation>
    <scope>NUCLEOTIDE SEQUENCE [LARGE SCALE GENOMIC DNA]</scope>
    <source>
        <strain evidence="5 7">F17-44</strain>
        <strain evidence="3 8">F18-79</strain>
        <strain evidence="4 6">F19-13</strain>
    </source>
</reference>
<dbReference type="InterPro" id="IPR052165">
    <property type="entry name" value="Membrane_assoc_protease"/>
</dbReference>
<accession>A0A5N5U4G2</accession>
<feature type="region of interest" description="Disordered" evidence="1">
    <location>
        <begin position="86"/>
        <end position="116"/>
    </location>
</feature>
<dbReference type="RefSeq" id="WP_152119296.1">
    <property type="nucleotide sequence ID" value="NZ_QJOW01000001.1"/>
</dbReference>
<evidence type="ECO:0000313" key="3">
    <source>
        <dbReference type="EMBL" id="KAB7513378.1"/>
    </source>
</evidence>
<evidence type="ECO:0000256" key="2">
    <source>
        <dbReference type="SAM" id="Phobius"/>
    </source>
</evidence>
<evidence type="ECO:0000313" key="5">
    <source>
        <dbReference type="EMBL" id="KAB7518406.1"/>
    </source>
</evidence>
<dbReference type="PANTHER" id="PTHR33507">
    <property type="entry name" value="INNER MEMBRANE PROTEIN YBBJ"/>
    <property type="match status" value="1"/>
</dbReference>
<dbReference type="EMBL" id="QMDY01000005">
    <property type="protein sequence ID" value="KAB7517361.1"/>
    <property type="molecule type" value="Genomic_DNA"/>
</dbReference>
<keyword evidence="2" id="KW-0472">Membrane</keyword>
<evidence type="ECO:0000256" key="1">
    <source>
        <dbReference type="SAM" id="MobiDB-lite"/>
    </source>
</evidence>
<gene>
    <name evidence="3" type="ORF">DM867_10385</name>
    <name evidence="5" type="ORF">DMP03_03350</name>
    <name evidence="4" type="ORF">DP108_10130</name>
</gene>
<dbReference type="InterPro" id="IPR012340">
    <property type="entry name" value="NA-bd_OB-fold"/>
</dbReference>
<feature type="transmembrane region" description="Helical" evidence="2">
    <location>
        <begin position="39"/>
        <end position="69"/>
    </location>
</feature>
<dbReference type="Proteomes" id="UP000326865">
    <property type="component" value="Unassembled WGS sequence"/>
</dbReference>
<evidence type="ECO:0000313" key="6">
    <source>
        <dbReference type="Proteomes" id="UP000326207"/>
    </source>
</evidence>
<sequence length="215" mass="21819">MVDIFGLPLSMVLLLVGAGLMLAEALAPGANFIVLGSGLTVAGLVGVLLSPLIGGVAIILLMTLVFLLASGATLAGYRRLGIGTGGSGSKTTDSSSLRGNTGTVTERVTSDGGEVKLDDGGFNPYYRARAMDRPIEVSTEIVVMDPGGGNVVTVAPAGEDDIDRALREGREQGRATSATEETGTTRASASNGEANSDGESESDGETDSEREPESA</sequence>
<feature type="compositionally biased region" description="Acidic residues" evidence="1">
    <location>
        <begin position="196"/>
        <end position="206"/>
    </location>
</feature>
<proteinExistence type="predicted"/>
<dbReference type="OrthoDB" id="157604at2157"/>
<feature type="compositionally biased region" description="Polar residues" evidence="1">
    <location>
        <begin position="174"/>
        <end position="189"/>
    </location>
</feature>
<keyword evidence="8" id="KW-1185">Reference proteome</keyword>
<dbReference type="PANTHER" id="PTHR33507:SF3">
    <property type="entry name" value="INNER MEMBRANE PROTEIN YBBJ"/>
    <property type="match status" value="1"/>
</dbReference>
<dbReference type="EMBL" id="QKKZ01000004">
    <property type="protein sequence ID" value="KAB7513378.1"/>
    <property type="molecule type" value="Genomic_DNA"/>
</dbReference>
<dbReference type="AlphaFoldDB" id="A0A5N5U4G2"/>
<dbReference type="Gene3D" id="2.40.50.140">
    <property type="entry name" value="Nucleic acid-binding proteins"/>
    <property type="match status" value="1"/>
</dbReference>
<feature type="region of interest" description="Disordered" evidence="1">
    <location>
        <begin position="168"/>
        <end position="215"/>
    </location>
</feature>
<keyword evidence="2" id="KW-1133">Transmembrane helix</keyword>
<accession>A0A5N5UI30</accession>
<protein>
    <submittedName>
        <fullName evidence="3">NfeD family protein</fullName>
    </submittedName>
</protein>
<dbReference type="Proteomes" id="UP000326207">
    <property type="component" value="Unassembled WGS sequence"/>
</dbReference>
<dbReference type="EMBL" id="QJOW01000001">
    <property type="protein sequence ID" value="KAB7518406.1"/>
    <property type="molecule type" value="Genomic_DNA"/>
</dbReference>
<dbReference type="Proteomes" id="UP000326302">
    <property type="component" value="Unassembled WGS sequence"/>
</dbReference>